<reference evidence="2" key="1">
    <citation type="journal article" date="2020" name="Nature">
        <title>Giant virus diversity and host interactions through global metagenomics.</title>
        <authorList>
            <person name="Schulz F."/>
            <person name="Roux S."/>
            <person name="Paez-Espino D."/>
            <person name="Jungbluth S."/>
            <person name="Walsh D.A."/>
            <person name="Denef V.J."/>
            <person name="McMahon K.D."/>
            <person name="Konstantinidis K.T."/>
            <person name="Eloe-Fadrosh E.A."/>
            <person name="Kyrpides N.C."/>
            <person name="Woyke T."/>
        </authorList>
    </citation>
    <scope>NUCLEOTIDE SEQUENCE</scope>
    <source>
        <strain evidence="2">GVMAG-S-ERX555967-131</strain>
    </source>
</reference>
<name>A0A6C0FB68_9ZZZZ</name>
<organism evidence="2">
    <name type="scientific">viral metagenome</name>
    <dbReference type="NCBI Taxonomy" id="1070528"/>
    <lineage>
        <taxon>unclassified sequences</taxon>
        <taxon>metagenomes</taxon>
        <taxon>organismal metagenomes</taxon>
    </lineage>
</organism>
<accession>A0A6C0FB68</accession>
<evidence type="ECO:0000313" key="2">
    <source>
        <dbReference type="EMBL" id="QHT37130.1"/>
    </source>
</evidence>
<dbReference type="EMBL" id="MN738790">
    <property type="protein sequence ID" value="QHT37130.1"/>
    <property type="molecule type" value="Genomic_DNA"/>
</dbReference>
<dbReference type="Pfam" id="PF00856">
    <property type="entry name" value="SET"/>
    <property type="match status" value="1"/>
</dbReference>
<feature type="domain" description="SET" evidence="1">
    <location>
        <begin position="1"/>
        <end position="130"/>
    </location>
</feature>
<dbReference type="InterPro" id="IPR046341">
    <property type="entry name" value="SET_dom_sf"/>
</dbReference>
<protein>
    <recommendedName>
        <fullName evidence="1">SET domain-containing protein</fullName>
    </recommendedName>
</protein>
<dbReference type="InterPro" id="IPR001214">
    <property type="entry name" value="SET_dom"/>
</dbReference>
<dbReference type="Gene3D" id="2.170.270.10">
    <property type="entry name" value="SET domain"/>
    <property type="match status" value="1"/>
</dbReference>
<sequence length="141" mass="15673">MSSLIRTFARPARSVNHGVGARAIQRIPKGAVIAPPIDLDGKWYDIEKLHELGIIEPGPIEMMFDFVCPGPDGDQMTGHNIFVPDKPLTTFPLQMFINHSLDPNVFISANNKVTAIRDINVGEELTENYNNLCGPNFIKQM</sequence>
<dbReference type="PROSITE" id="PS50280">
    <property type="entry name" value="SET"/>
    <property type="match status" value="1"/>
</dbReference>
<dbReference type="AlphaFoldDB" id="A0A6C0FB68"/>
<proteinExistence type="predicted"/>
<dbReference type="SUPFAM" id="SSF82199">
    <property type="entry name" value="SET domain"/>
    <property type="match status" value="1"/>
</dbReference>
<evidence type="ECO:0000259" key="1">
    <source>
        <dbReference type="PROSITE" id="PS50280"/>
    </source>
</evidence>